<gene>
    <name evidence="12" type="ORF">FM996_11795</name>
</gene>
<evidence type="ECO:0000313" key="13">
    <source>
        <dbReference type="Proteomes" id="UP000316781"/>
    </source>
</evidence>
<reference evidence="12 13" key="1">
    <citation type="submission" date="2019-07" db="EMBL/GenBank/DDBJ databases">
        <title>Ln-dependent methylotrophs.</title>
        <authorList>
            <person name="Tani A."/>
        </authorList>
    </citation>
    <scope>NUCLEOTIDE SEQUENCE [LARGE SCALE GENOMIC DNA]</scope>
    <source>
        <strain evidence="12 13">SM89A</strain>
    </source>
</reference>
<keyword evidence="5" id="KW-0963">Cytoplasm</keyword>
<name>A0A549SSY2_METSR</name>
<dbReference type="Gene3D" id="3.40.50.150">
    <property type="entry name" value="Vaccinia Virus protein VP39"/>
    <property type="match status" value="1"/>
</dbReference>
<dbReference type="EMBL" id="VJMF01000045">
    <property type="protein sequence ID" value="TRL32752.1"/>
    <property type="molecule type" value="Genomic_DNA"/>
</dbReference>
<evidence type="ECO:0000256" key="1">
    <source>
        <dbReference type="ARBA" id="ARBA00004496"/>
    </source>
</evidence>
<comment type="subcellular location">
    <subcellularLocation>
        <location evidence="1">Cytoplasm</location>
    </subcellularLocation>
</comment>
<dbReference type="Pfam" id="PF01135">
    <property type="entry name" value="PCMT"/>
    <property type="match status" value="1"/>
</dbReference>
<evidence type="ECO:0000256" key="10">
    <source>
        <dbReference type="ARBA" id="ARBA00031323"/>
    </source>
</evidence>
<protein>
    <recommendedName>
        <fullName evidence="4">Protein-L-isoaspartate O-methyltransferase</fullName>
        <ecNumber evidence="3">2.1.1.77</ecNumber>
    </recommendedName>
    <alternativeName>
        <fullName evidence="11">L-isoaspartyl protein carboxyl methyltransferase</fullName>
    </alternativeName>
    <alternativeName>
        <fullName evidence="9">Protein L-isoaspartyl methyltransferase</fullName>
    </alternativeName>
    <alternativeName>
        <fullName evidence="10">Protein-beta-aspartate methyltransferase</fullName>
    </alternativeName>
</protein>
<keyword evidence="8" id="KW-0949">S-adenosyl-L-methionine</keyword>
<dbReference type="InterPro" id="IPR029063">
    <property type="entry name" value="SAM-dependent_MTases_sf"/>
</dbReference>
<evidence type="ECO:0000256" key="11">
    <source>
        <dbReference type="ARBA" id="ARBA00031350"/>
    </source>
</evidence>
<evidence type="ECO:0000256" key="6">
    <source>
        <dbReference type="ARBA" id="ARBA00022603"/>
    </source>
</evidence>
<dbReference type="GO" id="GO:0004719">
    <property type="term" value="F:protein-L-isoaspartate (D-aspartate) O-methyltransferase activity"/>
    <property type="evidence" value="ECO:0007669"/>
    <property type="project" value="UniProtKB-EC"/>
</dbReference>
<dbReference type="PANTHER" id="PTHR11579">
    <property type="entry name" value="PROTEIN-L-ISOASPARTATE O-METHYLTRANSFERASE"/>
    <property type="match status" value="1"/>
</dbReference>
<evidence type="ECO:0000256" key="7">
    <source>
        <dbReference type="ARBA" id="ARBA00022679"/>
    </source>
</evidence>
<keyword evidence="7 12" id="KW-0808">Transferase</keyword>
<evidence type="ECO:0000256" key="4">
    <source>
        <dbReference type="ARBA" id="ARBA00013346"/>
    </source>
</evidence>
<evidence type="ECO:0000313" key="12">
    <source>
        <dbReference type="EMBL" id="TRL32752.1"/>
    </source>
</evidence>
<proteinExistence type="inferred from homology"/>
<evidence type="ECO:0000256" key="2">
    <source>
        <dbReference type="ARBA" id="ARBA00005369"/>
    </source>
</evidence>
<dbReference type="Proteomes" id="UP000316781">
    <property type="component" value="Unassembled WGS sequence"/>
</dbReference>
<dbReference type="CDD" id="cd02440">
    <property type="entry name" value="AdoMet_MTases"/>
    <property type="match status" value="1"/>
</dbReference>
<dbReference type="EC" id="2.1.1.77" evidence="3"/>
<dbReference type="InterPro" id="IPR000682">
    <property type="entry name" value="PCMT"/>
</dbReference>
<accession>A0A549SSY2</accession>
<sequence>MIMSFITYLDPSLMNDAIAAARRAYAEELLFTTHMRSPALLAAFASVPRERFLGPGPWRVRSDWDFAAGYWTTADADPRHVYHDVLIALDESLGLNNGRPALWAFLLDRLNIAPNESVIHLGCGAGYYTAILAELVGPRGRVTALDIHQEIAAKARRALSGYDQVAVEHADGAKAFLTPADVIVASAGATHPLPGWLAVLKVGGRLLFPMTPTQGHGGMLLIQRLGEQELSARFLCGAAFYEFSGARDPEISARLTAAIARDRGAGVKSLRCDAHAEDETCWLHGEGWCLSRTPLPEGSAA</sequence>
<dbReference type="SUPFAM" id="SSF53335">
    <property type="entry name" value="S-adenosyl-L-methionine-dependent methyltransferases"/>
    <property type="match status" value="1"/>
</dbReference>
<comment type="similarity">
    <text evidence="2">Belongs to the methyltransferase superfamily. L-isoaspartyl/D-aspartyl protein methyltransferase family.</text>
</comment>
<dbReference type="PANTHER" id="PTHR11579:SF0">
    <property type="entry name" value="PROTEIN-L-ISOASPARTATE(D-ASPARTATE) O-METHYLTRANSFERASE"/>
    <property type="match status" value="1"/>
</dbReference>
<evidence type="ECO:0000256" key="3">
    <source>
        <dbReference type="ARBA" id="ARBA00011890"/>
    </source>
</evidence>
<organism evidence="12 13">
    <name type="scientific">Methylosinus sporium</name>
    <dbReference type="NCBI Taxonomy" id="428"/>
    <lineage>
        <taxon>Bacteria</taxon>
        <taxon>Pseudomonadati</taxon>
        <taxon>Pseudomonadota</taxon>
        <taxon>Alphaproteobacteria</taxon>
        <taxon>Hyphomicrobiales</taxon>
        <taxon>Methylocystaceae</taxon>
        <taxon>Methylosinus</taxon>
    </lineage>
</organism>
<comment type="caution">
    <text evidence="12">The sequence shown here is derived from an EMBL/GenBank/DDBJ whole genome shotgun (WGS) entry which is preliminary data.</text>
</comment>
<dbReference type="GO" id="GO:0032259">
    <property type="term" value="P:methylation"/>
    <property type="evidence" value="ECO:0007669"/>
    <property type="project" value="UniProtKB-KW"/>
</dbReference>
<dbReference type="GO" id="GO:0005737">
    <property type="term" value="C:cytoplasm"/>
    <property type="evidence" value="ECO:0007669"/>
    <property type="project" value="UniProtKB-SubCell"/>
</dbReference>
<keyword evidence="6 12" id="KW-0489">Methyltransferase</keyword>
<dbReference type="AlphaFoldDB" id="A0A549SSY2"/>
<evidence type="ECO:0000256" key="9">
    <source>
        <dbReference type="ARBA" id="ARBA00030757"/>
    </source>
</evidence>
<evidence type="ECO:0000256" key="5">
    <source>
        <dbReference type="ARBA" id="ARBA00022490"/>
    </source>
</evidence>
<evidence type="ECO:0000256" key="8">
    <source>
        <dbReference type="ARBA" id="ARBA00022691"/>
    </source>
</evidence>